<name>A0A0A0BV95_9CELL</name>
<gene>
    <name evidence="2" type="ORF">N869_02675</name>
</gene>
<keyword evidence="3" id="KW-1185">Reference proteome</keyword>
<dbReference type="InterPro" id="IPR011659">
    <property type="entry name" value="WD40"/>
</dbReference>
<organism evidence="2 3">
    <name type="scientific">Cellulomonas bogoriensis 69B4 = DSM 16987</name>
    <dbReference type="NCBI Taxonomy" id="1386082"/>
    <lineage>
        <taxon>Bacteria</taxon>
        <taxon>Bacillati</taxon>
        <taxon>Actinomycetota</taxon>
        <taxon>Actinomycetes</taxon>
        <taxon>Micrococcales</taxon>
        <taxon>Cellulomonadaceae</taxon>
        <taxon>Cellulomonas</taxon>
    </lineage>
</organism>
<accession>A0A0A0BV95</accession>
<dbReference type="SUPFAM" id="SSF82171">
    <property type="entry name" value="DPP6 N-terminal domain-like"/>
    <property type="match status" value="1"/>
</dbReference>
<evidence type="ECO:0000313" key="2">
    <source>
        <dbReference type="EMBL" id="KGM11612.1"/>
    </source>
</evidence>
<dbReference type="Pfam" id="PF07676">
    <property type="entry name" value="PD40"/>
    <property type="match status" value="1"/>
</dbReference>
<proteinExistence type="predicted"/>
<dbReference type="AlphaFoldDB" id="A0A0A0BV95"/>
<reference evidence="2 3" key="1">
    <citation type="submission" date="2013-08" db="EMBL/GenBank/DDBJ databases">
        <title>Genome sequencing of Cellulomonas bogoriensis 69B4.</title>
        <authorList>
            <person name="Chen F."/>
            <person name="Li Y."/>
            <person name="Wang G."/>
        </authorList>
    </citation>
    <scope>NUCLEOTIDE SEQUENCE [LARGE SCALE GENOMIC DNA]</scope>
    <source>
        <strain evidence="2 3">69B4</strain>
    </source>
</reference>
<feature type="chain" id="PRO_5001959568" evidence="1">
    <location>
        <begin position="19"/>
        <end position="395"/>
    </location>
</feature>
<sequence length="395" mass="41597">MMLATAVATVLIAPPATAQFPGDNGEITKVDQATLDVPCVRSLLTLPWTPLNLVPDGGGIAWSADGTHVAVEATRAGGGGDDVVVIRLADCSWRGLGDSQHRGLAWSPDGTEIALVRGGDLVVVSSQTGETLRTVADVGGVHLPSPTWHPDGGVIAYVGTDGVRTTAADGSTAPDGELIVPQAAGPDWSPDGTRLAYATSTGRLAHSTPDGSDEVVLPDRVRDVSEVVWSPDGTQFLYAGSYELPSGLVMSVVCPVVTTDGELVRQTGGATPCTRPAWRPVQGPDPTPDMTLVYAYPRLDPTAPPSWGNSGPQRLISVEFGHAWPITLDPALLPPEVCGPGWAVQIDWTTNLARHRVPQRISREFSINVLGWGTVVQAARHHSLEYLTDVPDCED</sequence>
<comment type="caution">
    <text evidence="2">The sequence shown here is derived from an EMBL/GenBank/DDBJ whole genome shotgun (WGS) entry which is preliminary data.</text>
</comment>
<keyword evidence="1" id="KW-0732">Signal</keyword>
<dbReference type="EMBL" id="AXCZ01000111">
    <property type="protein sequence ID" value="KGM11612.1"/>
    <property type="molecule type" value="Genomic_DNA"/>
</dbReference>
<protein>
    <submittedName>
        <fullName evidence="2">Uncharacterized protein</fullName>
    </submittedName>
</protein>
<evidence type="ECO:0000256" key="1">
    <source>
        <dbReference type="SAM" id="SignalP"/>
    </source>
</evidence>
<dbReference type="Proteomes" id="UP000054314">
    <property type="component" value="Unassembled WGS sequence"/>
</dbReference>
<dbReference type="InterPro" id="IPR011042">
    <property type="entry name" value="6-blade_b-propeller_TolB-like"/>
</dbReference>
<dbReference type="Gene3D" id="2.120.10.30">
    <property type="entry name" value="TolB, C-terminal domain"/>
    <property type="match status" value="2"/>
</dbReference>
<evidence type="ECO:0000313" key="3">
    <source>
        <dbReference type="Proteomes" id="UP000054314"/>
    </source>
</evidence>
<feature type="signal peptide" evidence="1">
    <location>
        <begin position="1"/>
        <end position="18"/>
    </location>
</feature>